<evidence type="ECO:0000313" key="2">
    <source>
        <dbReference type="EMBL" id="KAJ5159933.1"/>
    </source>
</evidence>
<reference evidence="2" key="2">
    <citation type="journal article" date="2023" name="IMA Fungus">
        <title>Comparative genomic study of the Penicillium genus elucidates a diverse pangenome and 15 lateral gene transfer events.</title>
        <authorList>
            <person name="Petersen C."/>
            <person name="Sorensen T."/>
            <person name="Nielsen M.R."/>
            <person name="Sondergaard T.E."/>
            <person name="Sorensen J.L."/>
            <person name="Fitzpatrick D.A."/>
            <person name="Frisvad J.C."/>
            <person name="Nielsen K.L."/>
        </authorList>
    </citation>
    <scope>NUCLEOTIDE SEQUENCE</scope>
    <source>
        <strain evidence="2">IBT 26290</strain>
    </source>
</reference>
<dbReference type="SUPFAM" id="SSF81383">
    <property type="entry name" value="F-box domain"/>
    <property type="match status" value="1"/>
</dbReference>
<protein>
    <recommendedName>
        <fullName evidence="1">F-box domain-containing protein</fullName>
    </recommendedName>
</protein>
<dbReference type="Gene3D" id="3.40.50.1820">
    <property type="entry name" value="alpha/beta hydrolase"/>
    <property type="match status" value="1"/>
</dbReference>
<dbReference type="GeneID" id="81428238"/>
<gene>
    <name evidence="2" type="ORF">N7482_006937</name>
</gene>
<dbReference type="PROSITE" id="PS50181">
    <property type="entry name" value="FBOX"/>
    <property type="match status" value="1"/>
</dbReference>
<dbReference type="SUPFAM" id="SSF53474">
    <property type="entry name" value="alpha/beta-Hydrolases"/>
    <property type="match status" value="1"/>
</dbReference>
<keyword evidence="3" id="KW-1185">Reference proteome</keyword>
<dbReference type="CDD" id="cd09917">
    <property type="entry name" value="F-box_SF"/>
    <property type="match status" value="1"/>
</dbReference>
<accession>A0A9W9LJU7</accession>
<dbReference type="OrthoDB" id="4357769at2759"/>
<feature type="domain" description="F-box" evidence="1">
    <location>
        <begin position="175"/>
        <end position="223"/>
    </location>
</feature>
<proteinExistence type="predicted"/>
<dbReference type="InterPro" id="IPR001810">
    <property type="entry name" value="F-box_dom"/>
</dbReference>
<evidence type="ECO:0000259" key="1">
    <source>
        <dbReference type="PROSITE" id="PS50181"/>
    </source>
</evidence>
<dbReference type="EMBL" id="JAPQKN010000004">
    <property type="protein sequence ID" value="KAJ5159933.1"/>
    <property type="molecule type" value="Genomic_DNA"/>
</dbReference>
<dbReference type="RefSeq" id="XP_056541491.1">
    <property type="nucleotide sequence ID" value="XM_056689062.1"/>
</dbReference>
<dbReference type="InterPro" id="IPR029058">
    <property type="entry name" value="AB_hydrolase_fold"/>
</dbReference>
<dbReference type="Proteomes" id="UP001149163">
    <property type="component" value="Unassembled WGS sequence"/>
</dbReference>
<organism evidence="2 3">
    <name type="scientific">Penicillium canariense</name>
    <dbReference type="NCBI Taxonomy" id="189055"/>
    <lineage>
        <taxon>Eukaryota</taxon>
        <taxon>Fungi</taxon>
        <taxon>Dikarya</taxon>
        <taxon>Ascomycota</taxon>
        <taxon>Pezizomycotina</taxon>
        <taxon>Eurotiomycetes</taxon>
        <taxon>Eurotiomycetidae</taxon>
        <taxon>Eurotiales</taxon>
        <taxon>Aspergillaceae</taxon>
        <taxon>Penicillium</taxon>
    </lineage>
</organism>
<dbReference type="InterPro" id="IPR036404">
    <property type="entry name" value="Jacalin-like_lectin_dom_sf"/>
</dbReference>
<dbReference type="AlphaFoldDB" id="A0A9W9LJU7"/>
<dbReference type="GO" id="GO:0072330">
    <property type="term" value="P:monocarboxylic acid biosynthetic process"/>
    <property type="evidence" value="ECO:0007669"/>
    <property type="project" value="UniProtKB-ARBA"/>
</dbReference>
<dbReference type="SUPFAM" id="SSF51101">
    <property type="entry name" value="Mannose-binding lectins"/>
    <property type="match status" value="1"/>
</dbReference>
<sequence length="899" mass="100069">MISHYGEDTPDANAEGLRSDTLLTPIGRVRYDREDGPWKLHAPLDCNFVKSQGYLVHDACLQVLRSVHGAVVGAARPLDLSEVLLVFEVSGKERDSKEYDWGFGNAFDGPSRPHHRLDKHFWNAVENTEWTVVNPQRKFDIRPFVTAALETSRKGLSFNIKCDKGVGSGLDSKLHSAFSTIPIEVRLLVLEMLPTKSVLSLFLACSAFRELSMNLPQSFWRSRMLLDVPWCGGEALAEVLRQETQVYPFDKLLRLIRETSAPGGGKLDNNDSLVDSVKDSMTLRNRRRIWSNSEQIIRDIEARHATVRPVTGIVPTEMRKLSSRGTVFISRDLGEMPRAASTVYFVPDIVKRSHLNKIIAHFGADSQIVGVEFQLLDETFARLFGNRSELTNQITLDSPQVILGLCLSFGSPVLNEKERRIRGIGFVTQNSPSKPAYVLGNLHDGDIVQVLRVNSGQEVVGIAGEFSDQTITMFSIIIADQNFRPIHAHGPGIDFTQHTQWVGRHPPLDWPRGKYCLEQRRNGGHSSFPVLRNPFPRVLEPPAYFVNLSGRQLSQVQAYGDFENVEAYKRTMKGLIFNFTDGSTERISENSNFLDIAMSTTHTTQFEVGQREQIVDMVLFAAYKAPLDGYQSKLCGIEFITSLGRALPLGCVTTGELVRREPLPPTYSDIPELGDVSRSLAANVLALLDHLRIPNFYVLGDSGGSTYALACAKEIPSERLLGVSVVSGVYPFSLGMQGMSLPAKALLLAGTWLPTSVMAKLMDWEFGAVIKTTDSKESETAFMKAMEGKSEGDIRCLDDLDFRCIVVESMKEAFRGGSRGPAWDLGILGQWGFELEELDCNRIGLWYGQKDINAPFLMAAKAAKVIKDCTLYALEEESHLSLPYNLLDEILEDLLGNND</sequence>
<dbReference type="GO" id="GO:0017000">
    <property type="term" value="P:antibiotic biosynthetic process"/>
    <property type="evidence" value="ECO:0007669"/>
    <property type="project" value="UniProtKB-ARBA"/>
</dbReference>
<comment type="caution">
    <text evidence="2">The sequence shown here is derived from an EMBL/GenBank/DDBJ whole genome shotgun (WGS) entry which is preliminary data.</text>
</comment>
<evidence type="ECO:0000313" key="3">
    <source>
        <dbReference type="Proteomes" id="UP001149163"/>
    </source>
</evidence>
<dbReference type="InterPro" id="IPR036047">
    <property type="entry name" value="F-box-like_dom_sf"/>
</dbReference>
<reference evidence="2" key="1">
    <citation type="submission" date="2022-11" db="EMBL/GenBank/DDBJ databases">
        <authorList>
            <person name="Petersen C."/>
        </authorList>
    </citation>
    <scope>NUCLEOTIDE SEQUENCE</scope>
    <source>
        <strain evidence="2">IBT 26290</strain>
    </source>
</reference>
<name>A0A9W9LJU7_9EURO</name>